<keyword evidence="6" id="KW-0804">Transcription</keyword>
<evidence type="ECO:0000256" key="5">
    <source>
        <dbReference type="ARBA" id="ARBA00023125"/>
    </source>
</evidence>
<gene>
    <name evidence="7" type="ORF">DPPLL_27700</name>
</gene>
<evidence type="ECO:0000313" key="7">
    <source>
        <dbReference type="EMBL" id="BDD88405.1"/>
    </source>
</evidence>
<dbReference type="SUPFAM" id="SSF46785">
    <property type="entry name" value="Winged helix' DNA-binding domain"/>
    <property type="match status" value="1"/>
</dbReference>
<keyword evidence="4" id="KW-0805">Transcription regulation</keyword>
<dbReference type="Gene3D" id="3.30.1490.190">
    <property type="match status" value="1"/>
</dbReference>
<dbReference type="PANTHER" id="PTHR33202:SF7">
    <property type="entry name" value="FERRIC UPTAKE REGULATION PROTEIN"/>
    <property type="match status" value="1"/>
</dbReference>
<dbReference type="Pfam" id="PF01475">
    <property type="entry name" value="FUR"/>
    <property type="match status" value="1"/>
</dbReference>
<dbReference type="Proteomes" id="UP000830055">
    <property type="component" value="Chromosome"/>
</dbReference>
<dbReference type="Gene3D" id="1.10.10.10">
    <property type="entry name" value="Winged helix-like DNA-binding domain superfamily/Winged helix DNA-binding domain"/>
    <property type="match status" value="1"/>
</dbReference>
<keyword evidence="5" id="KW-0238">DNA-binding</keyword>
<dbReference type="InterPro" id="IPR036388">
    <property type="entry name" value="WH-like_DNA-bd_sf"/>
</dbReference>
<dbReference type="PANTHER" id="PTHR33202">
    <property type="entry name" value="ZINC UPTAKE REGULATION PROTEIN"/>
    <property type="match status" value="1"/>
</dbReference>
<evidence type="ECO:0000256" key="1">
    <source>
        <dbReference type="ARBA" id="ARBA00007957"/>
    </source>
</evidence>
<comment type="similarity">
    <text evidence="1">Belongs to the Fur family.</text>
</comment>
<name>A0ABN6M7Z7_9BACT</name>
<evidence type="ECO:0008006" key="9">
    <source>
        <dbReference type="Google" id="ProtNLM"/>
    </source>
</evidence>
<accession>A0ABN6M7Z7</accession>
<dbReference type="InterPro" id="IPR002481">
    <property type="entry name" value="FUR"/>
</dbReference>
<dbReference type="InterPro" id="IPR043135">
    <property type="entry name" value="Fur_C"/>
</dbReference>
<evidence type="ECO:0000313" key="8">
    <source>
        <dbReference type="Proteomes" id="UP000830055"/>
    </source>
</evidence>
<dbReference type="EMBL" id="AP025516">
    <property type="protein sequence ID" value="BDD88405.1"/>
    <property type="molecule type" value="Genomic_DNA"/>
</dbReference>
<reference evidence="7 8" key="1">
    <citation type="submission" date="2022-01" db="EMBL/GenBank/DDBJ databases">
        <title>Desulfofustis limnae sp. nov., a novel mesophilic sulfate-reducing bacterium isolated from marsh soil.</title>
        <authorList>
            <person name="Watanabe M."/>
            <person name="Takahashi A."/>
            <person name="Kojima H."/>
            <person name="Fukui M."/>
        </authorList>
    </citation>
    <scope>NUCLEOTIDE SEQUENCE [LARGE SCALE GENOMIC DNA]</scope>
    <source>
        <strain evidence="7 8">PPLL</strain>
    </source>
</reference>
<protein>
    <recommendedName>
        <fullName evidence="9">Ferric uptake regulation protein</fullName>
    </recommendedName>
</protein>
<dbReference type="InterPro" id="IPR036390">
    <property type="entry name" value="WH_DNA-bd_sf"/>
</dbReference>
<dbReference type="CDD" id="cd07153">
    <property type="entry name" value="Fur_like"/>
    <property type="match status" value="1"/>
</dbReference>
<evidence type="ECO:0000256" key="6">
    <source>
        <dbReference type="ARBA" id="ARBA00023163"/>
    </source>
</evidence>
<keyword evidence="3" id="KW-0862">Zinc</keyword>
<evidence type="ECO:0000256" key="2">
    <source>
        <dbReference type="ARBA" id="ARBA00022491"/>
    </source>
</evidence>
<proteinExistence type="inferred from homology"/>
<sequence length="158" mass="17198">MCEYCDYLALLTDAGLDPTENRQRVLEVIGGNNTPLTAAEVHATLARTKAINRVTVYRILELLVQHRLLDKINGGRAAHYGLAPNQNHAPHPHFCCSQCGTMVCLNPDSLSVDAANLQRSYAGTIERIEVLVEGVCKTCLKTRHHHAHQGAPGRAAGP</sequence>
<evidence type="ECO:0000256" key="4">
    <source>
        <dbReference type="ARBA" id="ARBA00023015"/>
    </source>
</evidence>
<evidence type="ECO:0000256" key="3">
    <source>
        <dbReference type="ARBA" id="ARBA00022833"/>
    </source>
</evidence>
<keyword evidence="2" id="KW-0678">Repressor</keyword>
<organism evidence="7 8">
    <name type="scientific">Desulfofustis limnaeus</name>
    <dbReference type="NCBI Taxonomy" id="2740163"/>
    <lineage>
        <taxon>Bacteria</taxon>
        <taxon>Pseudomonadati</taxon>
        <taxon>Thermodesulfobacteriota</taxon>
        <taxon>Desulfobulbia</taxon>
        <taxon>Desulfobulbales</taxon>
        <taxon>Desulfocapsaceae</taxon>
        <taxon>Desulfofustis</taxon>
    </lineage>
</organism>
<dbReference type="RefSeq" id="WP_284151773.1">
    <property type="nucleotide sequence ID" value="NZ_AP025516.1"/>
</dbReference>
<keyword evidence="8" id="KW-1185">Reference proteome</keyword>